<feature type="transmembrane region" description="Helical" evidence="5">
    <location>
        <begin position="244"/>
        <end position="265"/>
    </location>
</feature>
<sequence>MRFQAIDLFTLLPELVVLITACVVLIVDLYLPQERKDVNQLISFAGLGIAIAAVGVVGLAWGPMPTYAFGDAFVRDPMSDLLKGAVLVVTLLAFAYSARYMRERDMWVGEFHVLVLFALLGILIMISANGFLVMYLGLELLALCLYALVAFNRDSSTGAEAAMKYFVLGALGSGMLLYGISMLYGATGALGFAPVAEAVAIQGMENRFLVFGLVFVIIGIAFKFGAVPFHMWIPDVYQGAPGPVALFLSSAPKVAAFAMAVRILVDGLPGLASEWSEILVILSVLSLAIGNVVAIAQSNIKRMLGYSTISHVGFIFLGLLAGTPDGYAAAMFYAVVYALMAAGAFGVLVMISHQGFEAENLDDLKGLGERDPWLAAMMTLVMFSMAGVPPLVGFMAKLLVLQAVIDIGLVWLAIVAVVFSIVGAFYYLRVVKMIYFDKPELDAAVDGSRDARIAVSVNGLSMLVLGMFPATLLALCEAAF</sequence>
<accession>A0ABS1CBE6</accession>
<dbReference type="HAMAP" id="MF_00445">
    <property type="entry name" value="NDH1_NuoN_1"/>
    <property type="match status" value="1"/>
</dbReference>
<evidence type="ECO:0000256" key="4">
    <source>
        <dbReference type="ARBA" id="ARBA00023136"/>
    </source>
</evidence>
<comment type="subunit">
    <text evidence="5">NDH-1 is composed of 14 different subunits. Subunits NuoA, H, J, K, L, M, N constitute the membrane sector of the complex.</text>
</comment>
<protein>
    <recommendedName>
        <fullName evidence="5">NADH-quinone oxidoreductase subunit N</fullName>
        <ecNumber evidence="5">7.1.1.-</ecNumber>
    </recommendedName>
    <alternativeName>
        <fullName evidence="5">NADH dehydrogenase I subunit N</fullName>
    </alternativeName>
    <alternativeName>
        <fullName evidence="5">NDH-1 subunit N</fullName>
    </alternativeName>
</protein>
<evidence type="ECO:0000259" key="7">
    <source>
        <dbReference type="Pfam" id="PF00361"/>
    </source>
</evidence>
<organism evidence="8 9">
    <name type="scientific">Thiohalocapsa halophila</name>
    <dbReference type="NCBI Taxonomy" id="69359"/>
    <lineage>
        <taxon>Bacteria</taxon>
        <taxon>Pseudomonadati</taxon>
        <taxon>Pseudomonadota</taxon>
        <taxon>Gammaproteobacteria</taxon>
        <taxon>Chromatiales</taxon>
        <taxon>Chromatiaceae</taxon>
        <taxon>Thiohalocapsa</taxon>
    </lineage>
</organism>
<comment type="caution">
    <text evidence="8">The sequence shown here is derived from an EMBL/GenBank/DDBJ whole genome shotgun (WGS) entry which is preliminary data.</text>
</comment>
<keyword evidence="2 5" id="KW-0812">Transmembrane</keyword>
<feature type="transmembrane region" description="Helical" evidence="5">
    <location>
        <begin position="408"/>
        <end position="428"/>
    </location>
</feature>
<name>A0ABS1CBE6_9GAMM</name>
<feature type="domain" description="NADH:quinone oxidoreductase/Mrp antiporter transmembrane" evidence="7">
    <location>
        <begin position="128"/>
        <end position="420"/>
    </location>
</feature>
<feature type="transmembrane region" description="Helical" evidence="5">
    <location>
        <begin position="208"/>
        <end position="232"/>
    </location>
</feature>
<feature type="transmembrane region" description="Helical" evidence="5">
    <location>
        <begin position="41"/>
        <end position="61"/>
    </location>
</feature>
<comment type="similarity">
    <text evidence="5">Belongs to the complex I subunit 2 family.</text>
</comment>
<dbReference type="Proteomes" id="UP000748752">
    <property type="component" value="Unassembled WGS sequence"/>
</dbReference>
<dbReference type="EC" id="7.1.1.-" evidence="5"/>
<feature type="transmembrane region" description="Helical" evidence="5">
    <location>
        <begin position="132"/>
        <end position="151"/>
    </location>
</feature>
<evidence type="ECO:0000313" key="9">
    <source>
        <dbReference type="Proteomes" id="UP000748752"/>
    </source>
</evidence>
<proteinExistence type="inferred from homology"/>
<evidence type="ECO:0000256" key="5">
    <source>
        <dbReference type="HAMAP-Rule" id="MF_00445"/>
    </source>
</evidence>
<evidence type="ECO:0000256" key="2">
    <source>
        <dbReference type="ARBA" id="ARBA00022692"/>
    </source>
</evidence>
<dbReference type="RefSeq" id="WP_200233001.1">
    <property type="nucleotide sequence ID" value="NZ_NRRV01000001.1"/>
</dbReference>
<keyword evidence="4 5" id="KW-0472">Membrane</keyword>
<feature type="transmembrane region" description="Helical" evidence="5">
    <location>
        <begin position="327"/>
        <end position="351"/>
    </location>
</feature>
<evidence type="ECO:0000256" key="3">
    <source>
        <dbReference type="ARBA" id="ARBA00022989"/>
    </source>
</evidence>
<dbReference type="NCBIfam" id="NF004442">
    <property type="entry name" value="PRK05777.1-5"/>
    <property type="match status" value="1"/>
</dbReference>
<comment type="catalytic activity">
    <reaction evidence="5">
        <text>a quinone + NADH + 5 H(+)(in) = a quinol + NAD(+) + 4 H(+)(out)</text>
        <dbReference type="Rhea" id="RHEA:57888"/>
        <dbReference type="ChEBI" id="CHEBI:15378"/>
        <dbReference type="ChEBI" id="CHEBI:24646"/>
        <dbReference type="ChEBI" id="CHEBI:57540"/>
        <dbReference type="ChEBI" id="CHEBI:57945"/>
        <dbReference type="ChEBI" id="CHEBI:132124"/>
    </reaction>
</comment>
<dbReference type="Pfam" id="PF00361">
    <property type="entry name" value="Proton_antipo_M"/>
    <property type="match status" value="1"/>
</dbReference>
<feature type="transmembrane region" description="Helical" evidence="5">
    <location>
        <begin position="163"/>
        <end position="196"/>
    </location>
</feature>
<keyword evidence="5" id="KW-0874">Quinone</keyword>
<keyword evidence="5" id="KW-1278">Translocase</keyword>
<dbReference type="EMBL" id="NRRV01000001">
    <property type="protein sequence ID" value="MBK1629255.1"/>
    <property type="molecule type" value="Genomic_DNA"/>
</dbReference>
<reference evidence="8 9" key="1">
    <citation type="journal article" date="2020" name="Microorganisms">
        <title>Osmotic Adaptation and Compatible Solute Biosynthesis of Phototrophic Bacteria as Revealed from Genome Analyses.</title>
        <authorList>
            <person name="Imhoff J.F."/>
            <person name="Rahn T."/>
            <person name="Kunzel S."/>
            <person name="Keller A."/>
            <person name="Neulinger S.C."/>
        </authorList>
    </citation>
    <scope>NUCLEOTIDE SEQUENCE [LARGE SCALE GENOMIC DNA]</scope>
    <source>
        <strain evidence="8 9">DSM 6210</strain>
    </source>
</reference>
<keyword evidence="3 5" id="KW-1133">Transmembrane helix</keyword>
<feature type="transmembrane region" description="Helical" evidence="5">
    <location>
        <begin position="81"/>
        <end position="100"/>
    </location>
</feature>
<feature type="transmembrane region" description="Helical" evidence="5">
    <location>
        <begin position="6"/>
        <end position="29"/>
    </location>
</feature>
<evidence type="ECO:0000256" key="6">
    <source>
        <dbReference type="RuleBase" id="RU000320"/>
    </source>
</evidence>
<dbReference type="PRINTS" id="PR01434">
    <property type="entry name" value="NADHDHGNASE5"/>
</dbReference>
<dbReference type="InterPro" id="IPR001750">
    <property type="entry name" value="ND/Mrp_TM"/>
</dbReference>
<feature type="transmembrane region" description="Helical" evidence="5">
    <location>
        <begin position="303"/>
        <end position="321"/>
    </location>
</feature>
<evidence type="ECO:0000256" key="1">
    <source>
        <dbReference type="ARBA" id="ARBA00004127"/>
    </source>
</evidence>
<dbReference type="PANTHER" id="PTHR22773">
    <property type="entry name" value="NADH DEHYDROGENASE"/>
    <property type="match status" value="1"/>
</dbReference>
<dbReference type="InterPro" id="IPR010096">
    <property type="entry name" value="NADH-Q_OxRdtase_suN/2"/>
</dbReference>
<keyword evidence="5" id="KW-1003">Cell membrane</keyword>
<keyword evidence="9" id="KW-1185">Reference proteome</keyword>
<keyword evidence="5" id="KW-0813">Transport</keyword>
<evidence type="ECO:0000313" key="8">
    <source>
        <dbReference type="EMBL" id="MBK1629255.1"/>
    </source>
</evidence>
<keyword evidence="5" id="KW-0520">NAD</keyword>
<feature type="transmembrane region" description="Helical" evidence="5">
    <location>
        <begin position="107"/>
        <end position="126"/>
    </location>
</feature>
<keyword evidence="5" id="KW-0830">Ubiquinone</keyword>
<gene>
    <name evidence="5" type="primary">nuoN</name>
    <name evidence="8" type="ORF">CKO31_00605</name>
</gene>
<feature type="transmembrane region" description="Helical" evidence="5">
    <location>
        <begin position="277"/>
        <end position="296"/>
    </location>
</feature>
<comment type="subcellular location">
    <subcellularLocation>
        <location evidence="5">Cell membrane</location>
        <topology evidence="5">Multi-pass membrane protein</topology>
    </subcellularLocation>
    <subcellularLocation>
        <location evidence="1">Endomembrane system</location>
        <topology evidence="1">Multi-pass membrane protein</topology>
    </subcellularLocation>
    <subcellularLocation>
        <location evidence="6">Membrane</location>
        <topology evidence="6">Multi-pass membrane protein</topology>
    </subcellularLocation>
</comment>
<comment type="function">
    <text evidence="5">NDH-1 shuttles electrons from NADH, via FMN and iron-sulfur (Fe-S) centers, to quinones in the respiratory chain. The immediate electron acceptor for the enzyme in this species is believed to be ubiquinone. Couples the redox reaction to proton translocation (for every two electrons transferred, four hydrogen ions are translocated across the cytoplasmic membrane), and thus conserves the redox energy in a proton gradient.</text>
</comment>
<feature type="transmembrane region" description="Helical" evidence="5">
    <location>
        <begin position="372"/>
        <end position="396"/>
    </location>
</feature>
<dbReference type="NCBIfam" id="TIGR01770">
    <property type="entry name" value="NDH_I_N"/>
    <property type="match status" value="1"/>
</dbReference>